<evidence type="ECO:0000313" key="1">
    <source>
        <dbReference type="EMBL" id="CEG37661.1"/>
    </source>
</evidence>
<reference evidence="2" key="1">
    <citation type="submission" date="2014-09" db="EMBL/GenBank/DDBJ databases">
        <authorList>
            <person name="Sharma Rahul"/>
            <person name="Thines Marco"/>
        </authorList>
    </citation>
    <scope>NUCLEOTIDE SEQUENCE [LARGE SCALE GENOMIC DNA]</scope>
</reference>
<organism evidence="1 2">
    <name type="scientific">Plasmopara halstedii</name>
    <name type="common">Downy mildew of sunflower</name>
    <dbReference type="NCBI Taxonomy" id="4781"/>
    <lineage>
        <taxon>Eukaryota</taxon>
        <taxon>Sar</taxon>
        <taxon>Stramenopiles</taxon>
        <taxon>Oomycota</taxon>
        <taxon>Peronosporomycetes</taxon>
        <taxon>Peronosporales</taxon>
        <taxon>Peronosporaceae</taxon>
        <taxon>Plasmopara</taxon>
    </lineage>
</organism>
<dbReference type="GeneID" id="36400494"/>
<proteinExistence type="predicted"/>
<dbReference type="EMBL" id="CCYD01000288">
    <property type="protein sequence ID" value="CEG37661.1"/>
    <property type="molecule type" value="Genomic_DNA"/>
</dbReference>
<sequence length="76" mass="8899">MASESPRRCKVAIFIQDRRTVAAGIEIFRVIRPLLRMSNLLGGKILMARIFDLVLEAKYLEARPMVYLWKYKRFAP</sequence>
<dbReference type="RefSeq" id="XP_024574030.1">
    <property type="nucleotide sequence ID" value="XM_024723010.1"/>
</dbReference>
<accession>A0A0P1A9Y6</accession>
<protein>
    <submittedName>
        <fullName evidence="1">Uncharacterized protein</fullName>
    </submittedName>
</protein>
<keyword evidence="2" id="KW-1185">Reference proteome</keyword>
<dbReference type="Proteomes" id="UP000054928">
    <property type="component" value="Unassembled WGS sequence"/>
</dbReference>
<evidence type="ECO:0000313" key="2">
    <source>
        <dbReference type="Proteomes" id="UP000054928"/>
    </source>
</evidence>
<dbReference type="AlphaFoldDB" id="A0A0P1A9Y6"/>
<name>A0A0P1A9Y6_PLAHL</name>